<dbReference type="InterPro" id="IPR052580">
    <property type="entry name" value="Lipid_Hydrolase"/>
</dbReference>
<accession>A0A6C0F129</accession>
<feature type="domain" description="PNPLA" evidence="2">
    <location>
        <begin position="18"/>
        <end position="202"/>
    </location>
</feature>
<dbReference type="Gene3D" id="3.40.1090.10">
    <property type="entry name" value="Cytosolic phospholipase A2 catalytic domain"/>
    <property type="match status" value="2"/>
</dbReference>
<name>A0A6C0F129_9ZZZZ</name>
<dbReference type="EMBL" id="MN739014">
    <property type="protein sequence ID" value="QHT35197.1"/>
    <property type="molecule type" value="Genomic_DNA"/>
</dbReference>
<evidence type="ECO:0000259" key="2">
    <source>
        <dbReference type="PROSITE" id="PS51635"/>
    </source>
</evidence>
<sequence>MEEENKNKNENKNIIEHLVISGGGQTGFTFYGILKEAAKQGLWNINNIKSIYGVSIGTFIAVILCLKYDWDTIDTYLINRPWQNVFKVDIYTILQAFDQRGIFGIDAMEKMLGPLFAGVDISISITLKEFYELNGIDIYFYTTELNQFKQVKMSHKTHPDWRVIDAVYASCTLPIIFAPLIKDTECFIDGGALCSYPMKSCLDDGNDPNTILGIKKLYATSSLVNEKSSLFDYLMVVLKNTISVLNGNETNLIKHEILLDGDHTTIDNLLSLASSKEEREANIARGITIFNDFIQRQ</sequence>
<dbReference type="GO" id="GO:0006629">
    <property type="term" value="P:lipid metabolic process"/>
    <property type="evidence" value="ECO:0007669"/>
    <property type="project" value="UniProtKB-KW"/>
</dbReference>
<reference evidence="3" key="1">
    <citation type="journal article" date="2020" name="Nature">
        <title>Giant virus diversity and host interactions through global metagenomics.</title>
        <authorList>
            <person name="Schulz F."/>
            <person name="Roux S."/>
            <person name="Paez-Espino D."/>
            <person name="Jungbluth S."/>
            <person name="Walsh D.A."/>
            <person name="Denef V.J."/>
            <person name="McMahon K.D."/>
            <person name="Konstantinidis K.T."/>
            <person name="Eloe-Fadrosh E.A."/>
            <person name="Kyrpides N.C."/>
            <person name="Woyke T."/>
        </authorList>
    </citation>
    <scope>NUCLEOTIDE SEQUENCE</scope>
    <source>
        <strain evidence="3">GVMAG-M-3300009180-1</strain>
    </source>
</reference>
<protein>
    <recommendedName>
        <fullName evidence="2">PNPLA domain-containing protein</fullName>
    </recommendedName>
</protein>
<dbReference type="InterPro" id="IPR002641">
    <property type="entry name" value="PNPLA_dom"/>
</dbReference>
<organism evidence="3">
    <name type="scientific">viral metagenome</name>
    <dbReference type="NCBI Taxonomy" id="1070528"/>
    <lineage>
        <taxon>unclassified sequences</taxon>
        <taxon>metagenomes</taxon>
        <taxon>organismal metagenomes</taxon>
    </lineage>
</organism>
<dbReference type="PROSITE" id="PS51635">
    <property type="entry name" value="PNPLA"/>
    <property type="match status" value="1"/>
</dbReference>
<evidence type="ECO:0000256" key="1">
    <source>
        <dbReference type="ARBA" id="ARBA00023098"/>
    </source>
</evidence>
<dbReference type="AlphaFoldDB" id="A0A6C0F129"/>
<keyword evidence="1" id="KW-0443">Lipid metabolism</keyword>
<dbReference type="PANTHER" id="PTHR46394:SF1">
    <property type="entry name" value="PNPLA DOMAIN-CONTAINING PROTEIN"/>
    <property type="match status" value="1"/>
</dbReference>
<dbReference type="PANTHER" id="PTHR46394">
    <property type="entry name" value="ANNEXIN"/>
    <property type="match status" value="1"/>
</dbReference>
<dbReference type="InterPro" id="IPR016035">
    <property type="entry name" value="Acyl_Trfase/lysoPLipase"/>
</dbReference>
<dbReference type="Pfam" id="PF01734">
    <property type="entry name" value="Patatin"/>
    <property type="match status" value="1"/>
</dbReference>
<dbReference type="SUPFAM" id="SSF52151">
    <property type="entry name" value="FabD/lysophospholipase-like"/>
    <property type="match status" value="1"/>
</dbReference>
<evidence type="ECO:0000313" key="3">
    <source>
        <dbReference type="EMBL" id="QHT35197.1"/>
    </source>
</evidence>
<proteinExistence type="predicted"/>